<dbReference type="Proteomes" id="UP000019132">
    <property type="component" value="Unassembled WGS sequence"/>
</dbReference>
<proteinExistence type="predicted"/>
<dbReference type="EMBL" id="GL376578">
    <property type="status" value="NOT_ANNOTATED_CDS"/>
    <property type="molecule type" value="Genomic_DNA"/>
</dbReference>
<name>K3X9T1_GLOUD</name>
<evidence type="ECO:0000313" key="1">
    <source>
        <dbReference type="EnsemblProtists" id="PYU1_T013980"/>
    </source>
</evidence>
<reference evidence="2" key="2">
    <citation type="submission" date="2010-04" db="EMBL/GenBank/DDBJ databases">
        <authorList>
            <person name="Buell R."/>
            <person name="Hamilton J."/>
            <person name="Hostetler J."/>
        </authorList>
    </citation>
    <scope>NUCLEOTIDE SEQUENCE [LARGE SCALE GENOMIC DNA]</scope>
    <source>
        <strain evidence="2">DAOM:BR144</strain>
    </source>
</reference>
<keyword evidence="2" id="KW-1185">Reference proteome</keyword>
<dbReference type="eggNOG" id="ENOG502S6FZ">
    <property type="taxonomic scope" value="Eukaryota"/>
</dbReference>
<protein>
    <recommendedName>
        <fullName evidence="3">PX domain-containing protein</fullName>
    </recommendedName>
</protein>
<dbReference type="AlphaFoldDB" id="K3X9T1"/>
<sequence length="237" mass="26605">MCPSHSTRQDQVSSSLLVSTHEPDSKVIADNEVSVAPLTSSEVNKVDLLPSADMLLYSSGGAGTLNRIECVNVTKKIKRRGLSLYVIDVHVYRSESLSRVSDLVDSSSATSRTSMSELRELLLADREPAYQIEHRFVDFQELKSALQRVAKKHAAYCSHCQTLNAFLGHRNNSSWRFKRIVKSKAQRKVMLSNFVNGVLSLTSECEANNRVCRVNRDVSSLVERFVRRQYVESLGII</sequence>
<dbReference type="HOGENOM" id="CLU_092628_0_0_1"/>
<dbReference type="VEuPathDB" id="FungiDB:PYU1_G013951"/>
<evidence type="ECO:0008006" key="3">
    <source>
        <dbReference type="Google" id="ProtNLM"/>
    </source>
</evidence>
<dbReference type="EnsemblProtists" id="PYU1_T013980">
    <property type="protein sequence ID" value="PYU1_T013980"/>
    <property type="gene ID" value="PYU1_G013951"/>
</dbReference>
<dbReference type="InParanoid" id="K3X9T1"/>
<reference evidence="1" key="3">
    <citation type="submission" date="2015-02" db="UniProtKB">
        <authorList>
            <consortium name="EnsemblProtists"/>
        </authorList>
    </citation>
    <scope>IDENTIFICATION</scope>
    <source>
        <strain evidence="1">DAOM BR144</strain>
    </source>
</reference>
<accession>K3X9T1</accession>
<reference evidence="2" key="1">
    <citation type="journal article" date="2010" name="Genome Biol.">
        <title>Genome sequence of the necrotrophic plant pathogen Pythium ultimum reveals original pathogenicity mechanisms and effector repertoire.</title>
        <authorList>
            <person name="Levesque C.A."/>
            <person name="Brouwer H."/>
            <person name="Cano L."/>
            <person name="Hamilton J.P."/>
            <person name="Holt C."/>
            <person name="Huitema E."/>
            <person name="Raffaele S."/>
            <person name="Robideau G.P."/>
            <person name="Thines M."/>
            <person name="Win J."/>
            <person name="Zerillo M.M."/>
            <person name="Beakes G.W."/>
            <person name="Boore J.L."/>
            <person name="Busam D."/>
            <person name="Dumas B."/>
            <person name="Ferriera S."/>
            <person name="Fuerstenberg S.I."/>
            <person name="Gachon C.M."/>
            <person name="Gaulin E."/>
            <person name="Govers F."/>
            <person name="Grenville-Briggs L."/>
            <person name="Horner N."/>
            <person name="Hostetler J."/>
            <person name="Jiang R.H."/>
            <person name="Johnson J."/>
            <person name="Krajaejun T."/>
            <person name="Lin H."/>
            <person name="Meijer H.J."/>
            <person name="Moore B."/>
            <person name="Morris P."/>
            <person name="Phuntmart V."/>
            <person name="Puiu D."/>
            <person name="Shetty J."/>
            <person name="Stajich J.E."/>
            <person name="Tripathy S."/>
            <person name="Wawra S."/>
            <person name="van West P."/>
            <person name="Whitty B.R."/>
            <person name="Coutinho P.M."/>
            <person name="Henrissat B."/>
            <person name="Martin F."/>
            <person name="Thomas P.D."/>
            <person name="Tyler B.M."/>
            <person name="De Vries R.P."/>
            <person name="Kamoun S."/>
            <person name="Yandell M."/>
            <person name="Tisserat N."/>
            <person name="Buell C.R."/>
        </authorList>
    </citation>
    <scope>NUCLEOTIDE SEQUENCE</scope>
    <source>
        <strain evidence="2">DAOM:BR144</strain>
    </source>
</reference>
<dbReference type="OMA" id="NWTVKRM"/>
<evidence type="ECO:0000313" key="2">
    <source>
        <dbReference type="Proteomes" id="UP000019132"/>
    </source>
</evidence>
<organism evidence="1 2">
    <name type="scientific">Globisporangium ultimum (strain ATCC 200006 / CBS 805.95 / DAOM BR144)</name>
    <name type="common">Pythium ultimum</name>
    <dbReference type="NCBI Taxonomy" id="431595"/>
    <lineage>
        <taxon>Eukaryota</taxon>
        <taxon>Sar</taxon>
        <taxon>Stramenopiles</taxon>
        <taxon>Oomycota</taxon>
        <taxon>Peronosporomycetes</taxon>
        <taxon>Pythiales</taxon>
        <taxon>Pythiaceae</taxon>
        <taxon>Globisporangium</taxon>
    </lineage>
</organism>